<dbReference type="GO" id="GO:0042393">
    <property type="term" value="F:histone binding"/>
    <property type="evidence" value="ECO:0007669"/>
    <property type="project" value="InterPro"/>
</dbReference>
<proteinExistence type="predicted"/>
<dbReference type="PANTHER" id="PTHR15992:SF5">
    <property type="entry name" value="HOLLIDAY JUNCTION RECOGNITION PROTEIN"/>
    <property type="match status" value="1"/>
</dbReference>
<feature type="compositionally biased region" description="Acidic residues" evidence="1">
    <location>
        <begin position="139"/>
        <end position="152"/>
    </location>
</feature>
<dbReference type="Pfam" id="PF10384">
    <property type="entry name" value="Scm3"/>
    <property type="match status" value="1"/>
</dbReference>
<feature type="compositionally biased region" description="Low complexity" evidence="1">
    <location>
        <begin position="365"/>
        <end position="383"/>
    </location>
</feature>
<protein>
    <submittedName>
        <fullName evidence="2">Uncharacterized protein</fullName>
    </submittedName>
</protein>
<feature type="region of interest" description="Disordered" evidence="1">
    <location>
        <begin position="420"/>
        <end position="439"/>
    </location>
</feature>
<feature type="compositionally biased region" description="Low complexity" evidence="1">
    <location>
        <begin position="1080"/>
        <end position="1098"/>
    </location>
</feature>
<dbReference type="PANTHER" id="PTHR15992">
    <property type="entry name" value="HOLLIDAY JUNCTION RECOGNITION PROTEIN"/>
    <property type="match status" value="1"/>
</dbReference>
<reference evidence="2" key="2">
    <citation type="submission" date="2024-01" db="EMBL/GenBank/DDBJ databases">
        <title>Comparative genomics of Cryptococcus and Kwoniella reveals pathogenesis evolution and contrasting modes of karyotype evolution via chromosome fusion or intercentromeric recombination.</title>
        <authorList>
            <person name="Coelho M.A."/>
            <person name="David-Palma M."/>
            <person name="Shea T."/>
            <person name="Bowers K."/>
            <person name="McGinley-Smith S."/>
            <person name="Mohammad A.W."/>
            <person name="Gnirke A."/>
            <person name="Yurkov A.M."/>
            <person name="Nowrousian M."/>
            <person name="Sun S."/>
            <person name="Cuomo C.A."/>
            <person name="Heitman J."/>
        </authorList>
    </citation>
    <scope>NUCLEOTIDE SEQUENCE</scope>
    <source>
        <strain evidence="2">CBS 12478</strain>
    </source>
</reference>
<dbReference type="EMBL" id="CP144060">
    <property type="protein sequence ID" value="WWD21303.1"/>
    <property type="molecule type" value="Genomic_DNA"/>
</dbReference>
<feature type="region of interest" description="Disordered" evidence="1">
    <location>
        <begin position="1"/>
        <end position="51"/>
    </location>
</feature>
<feature type="compositionally biased region" description="Low complexity" evidence="1">
    <location>
        <begin position="821"/>
        <end position="831"/>
    </location>
</feature>
<reference evidence="2" key="1">
    <citation type="submission" date="2017-08" db="EMBL/GenBank/DDBJ databases">
        <authorList>
            <person name="Cuomo C."/>
            <person name="Billmyre B."/>
            <person name="Heitman J."/>
        </authorList>
    </citation>
    <scope>NUCLEOTIDE SEQUENCE</scope>
    <source>
        <strain evidence="2">CBS 12478</strain>
    </source>
</reference>
<dbReference type="GO" id="GO:0005634">
    <property type="term" value="C:nucleus"/>
    <property type="evidence" value="ECO:0007669"/>
    <property type="project" value="InterPro"/>
</dbReference>
<dbReference type="AlphaFoldDB" id="A0A5M6C0U0"/>
<name>A0A5M6C0U0_9TREE</name>
<feature type="region of interest" description="Disordered" evidence="1">
    <location>
        <begin position="351"/>
        <end position="399"/>
    </location>
</feature>
<evidence type="ECO:0000256" key="1">
    <source>
        <dbReference type="SAM" id="MobiDB-lite"/>
    </source>
</evidence>
<feature type="region of interest" description="Disordered" evidence="1">
    <location>
        <begin position="1058"/>
        <end position="1133"/>
    </location>
</feature>
<feature type="compositionally biased region" description="Low complexity" evidence="1">
    <location>
        <begin position="1116"/>
        <end position="1132"/>
    </location>
</feature>
<feature type="region of interest" description="Disordered" evidence="1">
    <location>
        <begin position="769"/>
        <end position="874"/>
    </location>
</feature>
<dbReference type="InterPro" id="IPR009072">
    <property type="entry name" value="Histone-fold"/>
</dbReference>
<dbReference type="Gene3D" id="1.10.20.10">
    <property type="entry name" value="Histone, subunit A"/>
    <property type="match status" value="1"/>
</dbReference>
<feature type="compositionally biased region" description="Low complexity" evidence="1">
    <location>
        <begin position="25"/>
        <end position="45"/>
    </location>
</feature>
<feature type="compositionally biased region" description="Acidic residues" evidence="1">
    <location>
        <begin position="121"/>
        <end position="130"/>
    </location>
</feature>
<feature type="compositionally biased region" description="Basic and acidic residues" evidence="1">
    <location>
        <begin position="535"/>
        <end position="553"/>
    </location>
</feature>
<feature type="compositionally biased region" description="Acidic residues" evidence="1">
    <location>
        <begin position="256"/>
        <end position="267"/>
    </location>
</feature>
<keyword evidence="3" id="KW-1185">Reference proteome</keyword>
<dbReference type="KEGG" id="ksn:43588424"/>
<feature type="compositionally biased region" description="Low complexity" evidence="1">
    <location>
        <begin position="777"/>
        <end position="794"/>
    </location>
</feature>
<feature type="region of interest" description="Disordered" evidence="1">
    <location>
        <begin position="593"/>
        <end position="663"/>
    </location>
</feature>
<dbReference type="GO" id="GO:0046982">
    <property type="term" value="F:protein heterodimerization activity"/>
    <property type="evidence" value="ECO:0007669"/>
    <property type="project" value="InterPro"/>
</dbReference>
<feature type="compositionally biased region" description="Polar residues" evidence="1">
    <location>
        <begin position="842"/>
        <end position="855"/>
    </location>
</feature>
<organism evidence="2 3">
    <name type="scientific">Kwoniella shandongensis</name>
    <dbReference type="NCBI Taxonomy" id="1734106"/>
    <lineage>
        <taxon>Eukaryota</taxon>
        <taxon>Fungi</taxon>
        <taxon>Dikarya</taxon>
        <taxon>Basidiomycota</taxon>
        <taxon>Agaricomycotina</taxon>
        <taxon>Tremellomycetes</taxon>
        <taxon>Tremellales</taxon>
        <taxon>Cryptococcaceae</taxon>
        <taxon>Kwoniella</taxon>
    </lineage>
</organism>
<feature type="compositionally biased region" description="Acidic residues" evidence="1">
    <location>
        <begin position="165"/>
        <end position="174"/>
    </location>
</feature>
<evidence type="ECO:0000313" key="2">
    <source>
        <dbReference type="EMBL" id="WWD21303.1"/>
    </source>
</evidence>
<evidence type="ECO:0000313" key="3">
    <source>
        <dbReference type="Proteomes" id="UP000322225"/>
    </source>
</evidence>
<gene>
    <name evidence="2" type="ORF">CI109_105787</name>
</gene>
<feature type="compositionally biased region" description="Basic and acidic residues" evidence="1">
    <location>
        <begin position="420"/>
        <end position="432"/>
    </location>
</feature>
<feature type="compositionally biased region" description="Low complexity" evidence="1">
    <location>
        <begin position="976"/>
        <end position="999"/>
    </location>
</feature>
<sequence length="1239" mass="135634">MSSPAPAAGPSRVGYSTTPFRQLDTLSYSRPPLSSSSRSSTPLYPNGARFRSGSVFSREQFKKEEISRKRQESRNRLRSTWDLLFEKYRDVEDDDEIDLVTGEVVKDRGRLRAVAGRDFGEISESDEDGEGSSALDGPEVFEFESDEDEIGDWDDRSGLDPQLPDSEDVEEEEEQRPAWTTDDQHDYEEFMRAEAMRKRDDSDEDDAEDLDRNLSFRTPSAPPSSDHEFDKHISPRSRGTRILPLPSLDDLFKSDGEDDEESSEDELAVIDNDSDGEILRFIPVAADTQRYWRAESESSYPRTKAIIEVVIPTRSRSIRPATSPPISLDSSSVRAPLRDLTYHSIMRPASSPSLADLFDTPPPASSSRLALASASLARSPSPRQQSPLQALPPGPSQSITSIQNVRISLEKLPALASSSKGKERMVGERPSEIVDESWGTPNSPYHKNLWRTRNGGVHSCKQCRAAGGEREGRAPWCRGRKGDCWFEPISQSSAEPAIITPTVNQLSMPDPVTSRKQKSPRHSKDGTISTRSRKERTCRPCREAGGERAEKATSCKGRKSWKICPFEWRDEESRSETEAEEVDDLRSIASDRNAPQLSAPQHPPPLPVLAKSTTSPIESDTDDVRIRRPARRKAPIIDSESDDLQSISESEMPARSPDAPSRPWGLPFRPFDLDAKLYLEDFSYATTGLPRRCKQCRIAGGDRLRRAWWCKGRVFAKDCSFTQGEQDVRVSSPENQRAPVVVVTNDGAATPQRTTVPETPVPTVTNKARVRRRRVMSTASNTTSPRPTSTTSFTHAMTAPPSPPPSSMPPSSPPASDVPDLRSISLCSSLPPSSPPVPYESQLRQTVHPTPSPSVSVAAATDDSPYPTPTGDKKIMRTIAPLRGITAVYRPTPPPSVDGARGSSISSEKEPLSLPRKSALRRPSDGTVPPSITLSVKRARFSLQPRSPPREASSDPLQADYESSEDELALGYDMDSSSPVRSFPSSSPAFARYASSSSPLRNEWTVRAADVGFKLGPEHTGRVPARMVQALASSLSTYRPTLGSSLFPNPSEAVSNYALPTPPPSFASTSSTGSIRELEGSGPASAADSAPTAIISAAGLMLPPPVPTQRLDTPRRPSTSTPEPSSSHSPVPIKFTSLPAAVVRAHARARSRSLSVAPYSTSAIEKDSRFRTPSNEGGFRRKGSREIMSTPSRKSRVMRSLARVAREVGDEAGLEWGLDEEADDGGRMWREGSVATYVG</sequence>
<feature type="region of interest" description="Disordered" evidence="1">
    <location>
        <begin position="115"/>
        <end position="267"/>
    </location>
</feature>
<dbReference type="RefSeq" id="XP_031861522.1">
    <property type="nucleotide sequence ID" value="XM_032004291.1"/>
</dbReference>
<dbReference type="GeneID" id="43588424"/>
<dbReference type="InterPro" id="IPR018465">
    <property type="entry name" value="Scm3/HJURP"/>
</dbReference>
<feature type="region of interest" description="Disordered" evidence="1">
    <location>
        <begin position="886"/>
        <end position="999"/>
    </location>
</feature>
<dbReference type="OrthoDB" id="2420608at2759"/>
<dbReference type="Proteomes" id="UP000322225">
    <property type="component" value="Chromosome 10"/>
</dbReference>
<feature type="region of interest" description="Disordered" evidence="1">
    <location>
        <begin position="504"/>
        <end position="554"/>
    </location>
</feature>
<accession>A0A5M6C0U0</accession>
<feature type="compositionally biased region" description="Basic and acidic residues" evidence="1">
    <location>
        <begin position="182"/>
        <end position="201"/>
    </location>
</feature>
<feature type="compositionally biased region" description="Pro residues" evidence="1">
    <location>
        <begin position="800"/>
        <end position="813"/>
    </location>
</feature>